<dbReference type="InterPro" id="IPR047867">
    <property type="entry name" value="Ribosomal_uL22_bac/org-type"/>
</dbReference>
<dbReference type="Pfam" id="PF00237">
    <property type="entry name" value="Ribosomal_L22"/>
    <property type="match status" value="1"/>
</dbReference>
<name>A0A1F6EMH3_9BACT</name>
<evidence type="ECO:0000313" key="12">
    <source>
        <dbReference type="Proteomes" id="UP000178587"/>
    </source>
</evidence>
<comment type="similarity">
    <text evidence="1 7 8">Belongs to the universal ribosomal protein uL22 family.</text>
</comment>
<dbReference type="InterPro" id="IPR005727">
    <property type="entry name" value="Ribosomal_uL22_bac/chlpt-type"/>
</dbReference>
<evidence type="ECO:0000256" key="7">
    <source>
        <dbReference type="HAMAP-Rule" id="MF_01331"/>
    </source>
</evidence>
<dbReference type="PANTHER" id="PTHR13501:SF8">
    <property type="entry name" value="LARGE RIBOSOMAL SUBUNIT PROTEIN UL22M"/>
    <property type="match status" value="1"/>
</dbReference>
<organism evidence="11 12">
    <name type="scientific">Candidatus Kaiserbacteria bacterium RIFCSPLOWO2_01_FULL_50_24</name>
    <dbReference type="NCBI Taxonomy" id="1798507"/>
    <lineage>
        <taxon>Bacteria</taxon>
        <taxon>Candidatus Kaiseribacteriota</taxon>
    </lineage>
</organism>
<dbReference type="SUPFAM" id="SSF54843">
    <property type="entry name" value="Ribosomal protein L22"/>
    <property type="match status" value="1"/>
</dbReference>
<keyword evidence="3 7" id="KW-0694">RNA-binding</keyword>
<dbReference type="STRING" id="1798507.A3A34_03100"/>
<evidence type="ECO:0000256" key="6">
    <source>
        <dbReference type="ARBA" id="ARBA00035207"/>
    </source>
</evidence>
<dbReference type="GO" id="GO:0006412">
    <property type="term" value="P:translation"/>
    <property type="evidence" value="ECO:0007669"/>
    <property type="project" value="UniProtKB-UniRule"/>
</dbReference>
<keyword evidence="2 7" id="KW-0699">rRNA-binding</keyword>
<keyword evidence="4 7" id="KW-0689">Ribosomal protein</keyword>
<dbReference type="GO" id="GO:0022625">
    <property type="term" value="C:cytosolic large ribosomal subunit"/>
    <property type="evidence" value="ECO:0007669"/>
    <property type="project" value="TreeGrafter"/>
</dbReference>
<dbReference type="InterPro" id="IPR036394">
    <property type="entry name" value="Ribosomal_uL22_sf"/>
</dbReference>
<evidence type="ECO:0000256" key="2">
    <source>
        <dbReference type="ARBA" id="ARBA00022730"/>
    </source>
</evidence>
<dbReference type="Proteomes" id="UP000178587">
    <property type="component" value="Unassembled WGS sequence"/>
</dbReference>
<comment type="function">
    <text evidence="7 10">This protein binds specifically to 23S rRNA; its binding is stimulated by other ribosomal proteins, e.g., L4, L17, and L20. It is important during the early stages of 50S assembly. It makes multiple contacts with different domains of the 23S rRNA in the assembled 50S subunit and ribosome.</text>
</comment>
<evidence type="ECO:0000256" key="1">
    <source>
        <dbReference type="ARBA" id="ARBA00009451"/>
    </source>
</evidence>
<comment type="subunit">
    <text evidence="7 9">Part of the 50S ribosomal subunit.</text>
</comment>
<proteinExistence type="inferred from homology"/>
<dbReference type="InterPro" id="IPR001063">
    <property type="entry name" value="Ribosomal_uL22"/>
</dbReference>
<accession>A0A1F6EMH3</accession>
<gene>
    <name evidence="7" type="primary">rplV</name>
    <name evidence="11" type="ORF">A3A34_03100</name>
</gene>
<dbReference type="CDD" id="cd00336">
    <property type="entry name" value="Ribosomal_L22"/>
    <property type="match status" value="1"/>
</dbReference>
<comment type="function">
    <text evidence="7">The globular domain of the protein is located near the polypeptide exit tunnel on the outside of the subunit, while an extended beta-hairpin is found that lines the wall of the exit tunnel in the center of the 70S ribosome.</text>
</comment>
<evidence type="ECO:0000313" key="11">
    <source>
        <dbReference type="EMBL" id="OGG74841.1"/>
    </source>
</evidence>
<evidence type="ECO:0000256" key="4">
    <source>
        <dbReference type="ARBA" id="ARBA00022980"/>
    </source>
</evidence>
<comment type="caution">
    <text evidence="11">The sequence shown here is derived from an EMBL/GenBank/DDBJ whole genome shotgun (WGS) entry which is preliminary data.</text>
</comment>
<dbReference type="HAMAP" id="MF_01331_B">
    <property type="entry name" value="Ribosomal_uL22_B"/>
    <property type="match status" value="1"/>
</dbReference>
<evidence type="ECO:0000256" key="3">
    <source>
        <dbReference type="ARBA" id="ARBA00022884"/>
    </source>
</evidence>
<dbReference type="PANTHER" id="PTHR13501">
    <property type="entry name" value="CHLOROPLAST 50S RIBOSOMAL PROTEIN L22-RELATED"/>
    <property type="match status" value="1"/>
</dbReference>
<evidence type="ECO:0000256" key="10">
    <source>
        <dbReference type="RuleBase" id="RU004008"/>
    </source>
</evidence>
<dbReference type="NCBIfam" id="TIGR01044">
    <property type="entry name" value="rplV_bact"/>
    <property type="match status" value="1"/>
</dbReference>
<dbReference type="GO" id="GO:0019843">
    <property type="term" value="F:rRNA binding"/>
    <property type="evidence" value="ECO:0007669"/>
    <property type="project" value="UniProtKB-UniRule"/>
</dbReference>
<evidence type="ECO:0000256" key="5">
    <source>
        <dbReference type="ARBA" id="ARBA00023274"/>
    </source>
</evidence>
<dbReference type="Gene3D" id="3.90.470.10">
    <property type="entry name" value="Ribosomal protein L22/L17"/>
    <property type="match status" value="1"/>
</dbReference>
<evidence type="ECO:0000256" key="9">
    <source>
        <dbReference type="RuleBase" id="RU004006"/>
    </source>
</evidence>
<protein>
    <recommendedName>
        <fullName evidence="6 7">Large ribosomal subunit protein uL22</fullName>
    </recommendedName>
</protein>
<reference evidence="11 12" key="1">
    <citation type="journal article" date="2016" name="Nat. Commun.">
        <title>Thousands of microbial genomes shed light on interconnected biogeochemical processes in an aquifer system.</title>
        <authorList>
            <person name="Anantharaman K."/>
            <person name="Brown C.T."/>
            <person name="Hug L.A."/>
            <person name="Sharon I."/>
            <person name="Castelle C.J."/>
            <person name="Probst A.J."/>
            <person name="Thomas B.C."/>
            <person name="Singh A."/>
            <person name="Wilkins M.J."/>
            <person name="Karaoz U."/>
            <person name="Brodie E.L."/>
            <person name="Williams K.H."/>
            <person name="Hubbard S.S."/>
            <person name="Banfield J.F."/>
        </authorList>
    </citation>
    <scope>NUCLEOTIDE SEQUENCE [LARGE SCALE GENOMIC DNA]</scope>
</reference>
<evidence type="ECO:0000256" key="8">
    <source>
        <dbReference type="RuleBase" id="RU004005"/>
    </source>
</evidence>
<dbReference type="AlphaFoldDB" id="A0A1F6EMH3"/>
<dbReference type="GO" id="GO:0003735">
    <property type="term" value="F:structural constituent of ribosome"/>
    <property type="evidence" value="ECO:0007669"/>
    <property type="project" value="InterPro"/>
</dbReference>
<keyword evidence="5 7" id="KW-0687">Ribonucleoprotein</keyword>
<sequence>MKATLSNYKQSPRKVRLVADLIRGKSVREARAALSFLPKKSSSMFGKLLSSALANARGASLESLVVKKLTVDKGHVLRRRRLFGRGRSGQVRKTTSHVTLELVSVTEAVKKITKKTTKRASKKLEAKS</sequence>
<dbReference type="EMBL" id="MFLU01000014">
    <property type="protein sequence ID" value="OGG74841.1"/>
    <property type="molecule type" value="Genomic_DNA"/>
</dbReference>